<evidence type="ECO:0000259" key="3">
    <source>
        <dbReference type="Pfam" id="PF03968"/>
    </source>
</evidence>
<evidence type="ECO:0000256" key="2">
    <source>
        <dbReference type="SAM" id="SignalP"/>
    </source>
</evidence>
<feature type="signal peptide" evidence="2">
    <location>
        <begin position="1"/>
        <end position="19"/>
    </location>
</feature>
<evidence type="ECO:0000313" key="4">
    <source>
        <dbReference type="EMBL" id="PYE55930.1"/>
    </source>
</evidence>
<gene>
    <name evidence="4" type="ORF">DES52_102297</name>
</gene>
<name>A0A318S9W0_9DEIO</name>
<keyword evidence="5" id="KW-1185">Reference proteome</keyword>
<sequence length="306" mass="32541">MKTRRTSLLLALCLGLALAQTDAPTTPDAEPASDEISITLERRTEGGDVRRIKIENTGRDEQTAALACTPQDGDPPTTPTQVVYYTPASTGVVVTVDENVIVGSLAVITQQPDGQGGTKSDGHVEMSAGSAKVLDEPPANAEAFLERCGVLVTPEVKADAVQVTQGKTKLGGSKLVYDESDGIARVEGPIAFERDTLRGKSDRIEVDVEKETTTLVGNVELRDGNRVSKAARVEYDDAKSVAVLRGTIDAPAESSTPKETIRAQTIRYNLDTEEIVVQGRISGKFDDEGETQTPPEQPGDAAPDQP</sequence>
<evidence type="ECO:0000256" key="1">
    <source>
        <dbReference type="SAM" id="MobiDB-lite"/>
    </source>
</evidence>
<dbReference type="OrthoDB" id="63194at2"/>
<organism evidence="4 5">
    <name type="scientific">Deinococcus yavapaiensis KR-236</name>
    <dbReference type="NCBI Taxonomy" id="694435"/>
    <lineage>
        <taxon>Bacteria</taxon>
        <taxon>Thermotogati</taxon>
        <taxon>Deinococcota</taxon>
        <taxon>Deinococci</taxon>
        <taxon>Deinococcales</taxon>
        <taxon>Deinococcaceae</taxon>
        <taxon>Deinococcus</taxon>
    </lineage>
</organism>
<dbReference type="EMBL" id="QJSX01000002">
    <property type="protein sequence ID" value="PYE55930.1"/>
    <property type="molecule type" value="Genomic_DNA"/>
</dbReference>
<accession>A0A318S9W0</accession>
<protein>
    <submittedName>
        <fullName evidence="4">OstA-like protein</fullName>
    </submittedName>
</protein>
<dbReference type="InterPro" id="IPR005653">
    <property type="entry name" value="OstA-like_N"/>
</dbReference>
<evidence type="ECO:0000313" key="5">
    <source>
        <dbReference type="Proteomes" id="UP000248326"/>
    </source>
</evidence>
<dbReference type="RefSeq" id="WP_110885457.1">
    <property type="nucleotide sequence ID" value="NZ_QJSX01000002.1"/>
</dbReference>
<feature type="domain" description="Organic solvent tolerance-like N-terminal" evidence="3">
    <location>
        <begin position="155"/>
        <end position="238"/>
    </location>
</feature>
<dbReference type="Pfam" id="PF03968">
    <property type="entry name" value="LptD_N"/>
    <property type="match status" value="1"/>
</dbReference>
<keyword evidence="2" id="KW-0732">Signal</keyword>
<dbReference type="Proteomes" id="UP000248326">
    <property type="component" value="Unassembled WGS sequence"/>
</dbReference>
<dbReference type="AlphaFoldDB" id="A0A318S9W0"/>
<dbReference type="Gene3D" id="2.60.450.10">
    <property type="entry name" value="Lipopolysaccharide (LPS) transport protein A like domain"/>
    <property type="match status" value="1"/>
</dbReference>
<proteinExistence type="predicted"/>
<reference evidence="4 5" key="1">
    <citation type="submission" date="2018-06" db="EMBL/GenBank/DDBJ databases">
        <title>Genomic Encyclopedia of Type Strains, Phase IV (KMG-IV): sequencing the most valuable type-strain genomes for metagenomic binning, comparative biology and taxonomic classification.</title>
        <authorList>
            <person name="Goeker M."/>
        </authorList>
    </citation>
    <scope>NUCLEOTIDE SEQUENCE [LARGE SCALE GENOMIC DNA]</scope>
    <source>
        <strain evidence="4 5">DSM 18048</strain>
    </source>
</reference>
<comment type="caution">
    <text evidence="4">The sequence shown here is derived from an EMBL/GenBank/DDBJ whole genome shotgun (WGS) entry which is preliminary data.</text>
</comment>
<feature type="chain" id="PRO_5016285894" evidence="2">
    <location>
        <begin position="20"/>
        <end position="306"/>
    </location>
</feature>
<feature type="region of interest" description="Disordered" evidence="1">
    <location>
        <begin position="279"/>
        <end position="306"/>
    </location>
</feature>